<dbReference type="InterPro" id="IPR050118">
    <property type="entry name" value="Pur/Pyrimidine_PRTase"/>
</dbReference>
<dbReference type="OrthoDB" id="31493at2157"/>
<keyword evidence="1" id="KW-0808">Transferase</keyword>
<evidence type="ECO:0000313" key="4">
    <source>
        <dbReference type="EMBL" id="BDR91280.1"/>
    </source>
</evidence>
<dbReference type="Pfam" id="PF00156">
    <property type="entry name" value="Pribosyltran"/>
    <property type="match status" value="1"/>
</dbReference>
<dbReference type="InterPro" id="IPR029057">
    <property type="entry name" value="PRTase-like"/>
</dbReference>
<dbReference type="AlphaFoldDB" id="A0A830EC60"/>
<dbReference type="EMBL" id="AP026830">
    <property type="protein sequence ID" value="BDR91280.1"/>
    <property type="molecule type" value="Genomic_DNA"/>
</dbReference>
<reference evidence="7" key="3">
    <citation type="submission" date="2022-09" db="EMBL/GenBank/DDBJ databases">
        <title>Complete genome sequence of Vulcanisaeta souniana.</title>
        <authorList>
            <person name="Kato S."/>
            <person name="Itoh T."/>
            <person name="Ohkuma M."/>
        </authorList>
    </citation>
    <scope>NUCLEOTIDE SEQUENCE [LARGE SCALE GENOMIC DNA]</scope>
    <source>
        <strain evidence="7">JCM 11219</strain>
    </source>
</reference>
<reference evidence="5" key="1">
    <citation type="journal article" date="2014" name="Int. J. Syst. Evol. Microbiol.">
        <title>Complete genome sequence of Corynebacterium casei LMG S-19264T (=DSM 44701T), isolated from a smear-ripened cheese.</title>
        <authorList>
            <consortium name="US DOE Joint Genome Institute (JGI-PGF)"/>
            <person name="Walter F."/>
            <person name="Albersmeier A."/>
            <person name="Kalinowski J."/>
            <person name="Ruckert C."/>
        </authorList>
    </citation>
    <scope>NUCLEOTIDE SEQUENCE</scope>
    <source>
        <strain evidence="5">JCM 11219</strain>
    </source>
</reference>
<feature type="domain" description="Phosphoribosyltransferase" evidence="3">
    <location>
        <begin position="119"/>
        <end position="227"/>
    </location>
</feature>
<dbReference type="InterPro" id="IPR010982">
    <property type="entry name" value="Lambda_DNA-bd_dom_sf"/>
</dbReference>
<evidence type="ECO:0000256" key="2">
    <source>
        <dbReference type="ARBA" id="ARBA00022726"/>
    </source>
</evidence>
<organism evidence="5 6">
    <name type="scientific">Vulcanisaeta souniana JCM 11219</name>
    <dbReference type="NCBI Taxonomy" id="1293586"/>
    <lineage>
        <taxon>Archaea</taxon>
        <taxon>Thermoproteota</taxon>
        <taxon>Thermoprotei</taxon>
        <taxon>Thermoproteales</taxon>
        <taxon>Thermoproteaceae</taxon>
        <taxon>Vulcanisaeta</taxon>
    </lineage>
</organism>
<dbReference type="RefSeq" id="WP_054844110.1">
    <property type="nucleotide sequence ID" value="NZ_AP026830.1"/>
</dbReference>
<keyword evidence="5" id="KW-0328">Glycosyltransferase</keyword>
<reference evidence="4" key="4">
    <citation type="journal article" date="2023" name="Microbiol. Resour. Announc.">
        <title>Complete Genome Sequence of Vulcanisaeta souniana Strain IC-059, a Hyperthermophilic Archaeon Isolated from Hot Spring Water in Japan.</title>
        <authorList>
            <person name="Kato S."/>
            <person name="Itoh T."/>
            <person name="Wu L."/>
            <person name="Ma J."/>
            <person name="Ohkuma M."/>
        </authorList>
    </citation>
    <scope>NUCLEOTIDE SEQUENCE</scope>
    <source>
        <strain evidence="4">JCM 11219</strain>
    </source>
</reference>
<evidence type="ECO:0000313" key="5">
    <source>
        <dbReference type="EMBL" id="GGI84905.1"/>
    </source>
</evidence>
<evidence type="ECO:0000313" key="7">
    <source>
        <dbReference type="Proteomes" id="UP001060771"/>
    </source>
</evidence>
<evidence type="ECO:0000256" key="1">
    <source>
        <dbReference type="ARBA" id="ARBA00022679"/>
    </source>
</evidence>
<dbReference type="PANTHER" id="PTHR43864">
    <property type="entry name" value="HYPOXANTHINE/GUANINE PHOSPHORIBOSYLTRANSFERASE"/>
    <property type="match status" value="1"/>
</dbReference>
<gene>
    <name evidence="5" type="ORF">GCM10007112_22340</name>
    <name evidence="4" type="ORF">Vsou_03730</name>
</gene>
<dbReference type="CDD" id="cd00093">
    <property type="entry name" value="HTH_XRE"/>
    <property type="match status" value="1"/>
</dbReference>
<protein>
    <submittedName>
        <fullName evidence="5">Adenine phosphoribosyltransferase</fullName>
    </submittedName>
</protein>
<dbReference type="SUPFAM" id="SSF53271">
    <property type="entry name" value="PRTase-like"/>
    <property type="match status" value="1"/>
</dbReference>
<keyword evidence="7" id="KW-1185">Reference proteome</keyword>
<dbReference type="InterPro" id="IPR001387">
    <property type="entry name" value="Cro/C1-type_HTH"/>
</dbReference>
<evidence type="ECO:0000313" key="6">
    <source>
        <dbReference type="Proteomes" id="UP000657075"/>
    </source>
</evidence>
<evidence type="ECO:0000259" key="3">
    <source>
        <dbReference type="Pfam" id="PF00156"/>
    </source>
</evidence>
<dbReference type="InterPro" id="IPR000836">
    <property type="entry name" value="PRTase_dom"/>
</dbReference>
<dbReference type="EMBL" id="BMNM01000012">
    <property type="protein sequence ID" value="GGI84905.1"/>
    <property type="molecule type" value="Genomic_DNA"/>
</dbReference>
<dbReference type="Gene3D" id="3.40.50.2020">
    <property type="match status" value="1"/>
</dbReference>
<name>A0A830EC60_9CREN</name>
<dbReference type="GO" id="GO:0016757">
    <property type="term" value="F:glycosyltransferase activity"/>
    <property type="evidence" value="ECO:0007669"/>
    <property type="project" value="UniProtKB-KW"/>
</dbReference>
<dbReference type="GO" id="GO:0006166">
    <property type="term" value="P:purine ribonucleoside salvage"/>
    <property type="evidence" value="ECO:0007669"/>
    <property type="project" value="UniProtKB-KW"/>
</dbReference>
<dbReference type="Proteomes" id="UP001060771">
    <property type="component" value="Chromosome"/>
</dbReference>
<dbReference type="CDD" id="cd06223">
    <property type="entry name" value="PRTases_typeI"/>
    <property type="match status" value="1"/>
</dbReference>
<reference evidence="5" key="2">
    <citation type="submission" date="2020-09" db="EMBL/GenBank/DDBJ databases">
        <authorList>
            <person name="Sun Q."/>
            <person name="Ohkuma M."/>
        </authorList>
    </citation>
    <scope>NUCLEOTIDE SEQUENCE</scope>
    <source>
        <strain evidence="5">JCM 11219</strain>
    </source>
</reference>
<dbReference type="GO" id="GO:0003677">
    <property type="term" value="F:DNA binding"/>
    <property type="evidence" value="ECO:0007669"/>
    <property type="project" value="InterPro"/>
</dbReference>
<dbReference type="SUPFAM" id="SSF47413">
    <property type="entry name" value="lambda repressor-like DNA-binding domains"/>
    <property type="match status" value="1"/>
</dbReference>
<sequence>MRAGRRLVKVDEQLEAVEFINTAKSIYGLSYRELSQILGIPESLLCRYANGDLLPSLDTVSVIKDRLKSMLDLTEVLRRNVVMKDGFVDLNNVLFNPYILRLYQRRIREFFSDLPINKVLTAATDGIPLSVMASYALNARLAIAKQYKDIATEDFYEVGYIADSPPRRVSLYLPKHLLEKGDEVLIVDDIVRTGRTLNALVEMINNAGAHLAGVSVLISMSNSWVEKMRDRNVRIDIILDLGSMRT</sequence>
<dbReference type="PANTHER" id="PTHR43864:SF1">
    <property type="entry name" value="XANTHINE PHOSPHORIBOSYLTRANSFERASE"/>
    <property type="match status" value="1"/>
</dbReference>
<keyword evidence="2" id="KW-0660">Purine salvage</keyword>
<dbReference type="Proteomes" id="UP000657075">
    <property type="component" value="Unassembled WGS sequence"/>
</dbReference>
<dbReference type="GeneID" id="76205923"/>
<proteinExistence type="predicted"/>
<accession>A0A830EC60</accession>
<dbReference type="NCBIfam" id="NF006328">
    <property type="entry name" value="PRK08558.1"/>
    <property type="match status" value="1"/>
</dbReference>